<organism evidence="4 5">
    <name type="scientific">Pseudomonas fluorescens</name>
    <dbReference type="NCBI Taxonomy" id="294"/>
    <lineage>
        <taxon>Bacteria</taxon>
        <taxon>Pseudomonadati</taxon>
        <taxon>Pseudomonadota</taxon>
        <taxon>Gammaproteobacteria</taxon>
        <taxon>Pseudomonadales</taxon>
        <taxon>Pseudomonadaceae</taxon>
        <taxon>Pseudomonas</taxon>
    </lineage>
</organism>
<protein>
    <recommendedName>
        <fullName evidence="3">Response regulatory domain-containing protein</fullName>
    </recommendedName>
</protein>
<dbReference type="RefSeq" id="WP_154914094.1">
    <property type="nucleotide sequence ID" value="NZ_CABVIK010000033.1"/>
</dbReference>
<dbReference type="InterPro" id="IPR001789">
    <property type="entry name" value="Sig_transdc_resp-reg_receiver"/>
</dbReference>
<evidence type="ECO:0000313" key="4">
    <source>
        <dbReference type="EMBL" id="VVP61224.1"/>
    </source>
</evidence>
<dbReference type="Gene3D" id="3.40.50.2300">
    <property type="match status" value="1"/>
</dbReference>
<dbReference type="GO" id="GO:0000160">
    <property type="term" value="P:phosphorelay signal transduction system"/>
    <property type="evidence" value="ECO:0007669"/>
    <property type="project" value="InterPro"/>
</dbReference>
<reference evidence="4 5" key="1">
    <citation type="submission" date="2019-09" db="EMBL/GenBank/DDBJ databases">
        <authorList>
            <person name="Chandra G."/>
            <person name="Truman W A."/>
        </authorList>
    </citation>
    <scope>NUCLEOTIDE SEQUENCE [LARGE SCALE GENOMIC DNA]</scope>
    <source>
        <strain evidence="4">PS870</strain>
    </source>
</reference>
<gene>
    <name evidence="4" type="ORF">PS870_06297</name>
</gene>
<evidence type="ECO:0000256" key="2">
    <source>
        <dbReference type="SAM" id="MobiDB-lite"/>
    </source>
</evidence>
<dbReference type="PROSITE" id="PS50110">
    <property type="entry name" value="RESPONSE_REGULATORY"/>
    <property type="match status" value="1"/>
</dbReference>
<feature type="domain" description="Response regulatory" evidence="3">
    <location>
        <begin position="7"/>
        <end position="145"/>
    </location>
</feature>
<dbReference type="EMBL" id="CABVIK010000033">
    <property type="protein sequence ID" value="VVP61224.1"/>
    <property type="molecule type" value="Genomic_DNA"/>
</dbReference>
<name>A0A5E7QHD3_PSEFL</name>
<comment type="caution">
    <text evidence="1">Lacks conserved residue(s) required for the propagation of feature annotation.</text>
</comment>
<proteinExistence type="predicted"/>
<evidence type="ECO:0000256" key="1">
    <source>
        <dbReference type="PROSITE-ProRule" id="PRU00169"/>
    </source>
</evidence>
<sequence>MINKRLRFLIVDESRINCMLIEKYLNHLGYYGVATAQSFSEMLILVQVGPVPFDLVIFNAAVVSREFDLSALLRLGRHVRHSLAYNQEVLSSSSTDTQTSMNLDFAKLPDEECIKELLEGIEHGDSHLNTTASPPASNGLVESKA</sequence>
<dbReference type="SUPFAM" id="SSF52172">
    <property type="entry name" value="CheY-like"/>
    <property type="match status" value="1"/>
</dbReference>
<feature type="region of interest" description="Disordered" evidence="2">
    <location>
        <begin position="125"/>
        <end position="145"/>
    </location>
</feature>
<dbReference type="Proteomes" id="UP000349468">
    <property type="component" value="Unassembled WGS sequence"/>
</dbReference>
<dbReference type="InterPro" id="IPR011006">
    <property type="entry name" value="CheY-like_superfamily"/>
</dbReference>
<feature type="compositionally biased region" description="Polar residues" evidence="2">
    <location>
        <begin position="127"/>
        <end position="136"/>
    </location>
</feature>
<evidence type="ECO:0000259" key="3">
    <source>
        <dbReference type="PROSITE" id="PS50110"/>
    </source>
</evidence>
<accession>A0A5E7QHD3</accession>
<dbReference type="AlphaFoldDB" id="A0A5E7QHD3"/>
<evidence type="ECO:0000313" key="5">
    <source>
        <dbReference type="Proteomes" id="UP000349468"/>
    </source>
</evidence>